<dbReference type="InterPro" id="IPR036390">
    <property type="entry name" value="WH_DNA-bd_sf"/>
</dbReference>
<keyword evidence="8" id="KW-0238">DNA-binding</keyword>
<dbReference type="Proteomes" id="UP000606115">
    <property type="component" value="Unassembled WGS sequence"/>
</dbReference>
<evidence type="ECO:0000256" key="4">
    <source>
        <dbReference type="ARBA" id="ARBA00022490"/>
    </source>
</evidence>
<organism evidence="14 15">
    <name type="scientific">Glutamicibacter ardleyensis</name>
    <dbReference type="NCBI Taxonomy" id="225894"/>
    <lineage>
        <taxon>Bacteria</taxon>
        <taxon>Bacillati</taxon>
        <taxon>Actinomycetota</taxon>
        <taxon>Actinomycetes</taxon>
        <taxon>Micrococcales</taxon>
        <taxon>Micrococcaceae</taxon>
        <taxon>Glutamicibacter</taxon>
    </lineage>
</organism>
<evidence type="ECO:0000256" key="11">
    <source>
        <dbReference type="ARBA" id="ARBA00023211"/>
    </source>
</evidence>
<dbReference type="EMBL" id="BMKX01000001">
    <property type="protein sequence ID" value="GGJ47314.1"/>
    <property type="molecule type" value="Genomic_DNA"/>
</dbReference>
<keyword evidence="11" id="KW-0464">Manganese</keyword>
<evidence type="ECO:0000313" key="14">
    <source>
        <dbReference type="EMBL" id="GGJ47314.1"/>
    </source>
</evidence>
<evidence type="ECO:0000256" key="7">
    <source>
        <dbReference type="ARBA" id="ARBA00023015"/>
    </source>
</evidence>
<dbReference type="SMART" id="SM00529">
    <property type="entry name" value="HTH_DTXR"/>
    <property type="match status" value="1"/>
</dbReference>
<sequence length="232" mass="25294">MISDVSVTQLSDSAQNYLKIIFSLNEWSDEAVSPTVIAEKAGVKLSTVSGAMSKLRQQGLLNHAPYGAVSLTALGREYAVAMVRRHRLIETFLVQMLGYRWDQVHEEAEQLEHAVSDFMVQRIDELLGYPTRDPHGDPIPTAEGAISFPAATLLAQAKPGQKVRVERISDADSELLQYFSENGIIVGAQLNIATGEPFSDTLEVTANGEPTVIRLGARATEAVWVSPLDSTD</sequence>
<evidence type="ECO:0000256" key="1">
    <source>
        <dbReference type="ARBA" id="ARBA00004496"/>
    </source>
</evidence>
<dbReference type="InterPro" id="IPR022689">
    <property type="entry name" value="Iron_dep_repressor"/>
</dbReference>
<dbReference type="InterPro" id="IPR007167">
    <property type="entry name" value="Fe-transptr_FeoA-like"/>
</dbReference>
<dbReference type="SUPFAM" id="SSF50037">
    <property type="entry name" value="C-terminal domain of transcriptional repressors"/>
    <property type="match status" value="1"/>
</dbReference>
<dbReference type="SUPFAM" id="SSF46785">
    <property type="entry name" value="Winged helix' DNA-binding domain"/>
    <property type="match status" value="1"/>
</dbReference>
<accession>A0ABQ2D659</accession>
<dbReference type="Gene3D" id="2.30.30.90">
    <property type="match status" value="1"/>
</dbReference>
<dbReference type="InterPro" id="IPR038157">
    <property type="entry name" value="FeoA_core_dom"/>
</dbReference>
<dbReference type="SMART" id="SM00899">
    <property type="entry name" value="FeoA"/>
    <property type="match status" value="1"/>
</dbReference>
<gene>
    <name evidence="14" type="ORF">GCM10007173_02370</name>
</gene>
<evidence type="ECO:0000256" key="10">
    <source>
        <dbReference type="ARBA" id="ARBA00023163"/>
    </source>
</evidence>
<evidence type="ECO:0000256" key="12">
    <source>
        <dbReference type="ARBA" id="ARBA00032593"/>
    </source>
</evidence>
<dbReference type="Gene3D" id="1.10.10.10">
    <property type="entry name" value="Winged helix-like DNA-binding domain superfamily/Winged helix DNA-binding domain"/>
    <property type="match status" value="1"/>
</dbReference>
<evidence type="ECO:0000256" key="8">
    <source>
        <dbReference type="ARBA" id="ARBA00023125"/>
    </source>
</evidence>
<evidence type="ECO:0000256" key="6">
    <source>
        <dbReference type="ARBA" id="ARBA00023004"/>
    </source>
</evidence>
<evidence type="ECO:0000256" key="2">
    <source>
        <dbReference type="ARBA" id="ARBA00007871"/>
    </source>
</evidence>
<dbReference type="InterPro" id="IPR036421">
    <property type="entry name" value="Fe_dep_repressor_sf"/>
</dbReference>
<dbReference type="Pfam" id="PF02742">
    <property type="entry name" value="Fe_dep_repr_C"/>
    <property type="match status" value="1"/>
</dbReference>
<feature type="domain" description="HTH dtxR-type" evidence="13">
    <location>
        <begin position="10"/>
        <end position="72"/>
    </location>
</feature>
<evidence type="ECO:0000313" key="15">
    <source>
        <dbReference type="Proteomes" id="UP000606115"/>
    </source>
</evidence>
<evidence type="ECO:0000256" key="5">
    <source>
        <dbReference type="ARBA" id="ARBA00022491"/>
    </source>
</evidence>
<keyword evidence="7" id="KW-0805">Transcription regulation</keyword>
<dbReference type="InterPro" id="IPR050536">
    <property type="entry name" value="DtxR_MntR_Metal-Reg"/>
</dbReference>
<dbReference type="PANTHER" id="PTHR33238">
    <property type="entry name" value="IRON (METAL) DEPENDENT REPRESSOR, DTXR FAMILY"/>
    <property type="match status" value="1"/>
</dbReference>
<dbReference type="PANTHER" id="PTHR33238:SF11">
    <property type="entry name" value="TRANSCRIPTIONAL REGULATOR MNTR"/>
    <property type="match status" value="1"/>
</dbReference>
<keyword evidence="9" id="KW-0010">Activator</keyword>
<dbReference type="PROSITE" id="PS50944">
    <property type="entry name" value="HTH_DTXR"/>
    <property type="match status" value="1"/>
</dbReference>
<dbReference type="Pfam" id="PF04023">
    <property type="entry name" value="FeoA"/>
    <property type="match status" value="1"/>
</dbReference>
<dbReference type="InterPro" id="IPR001367">
    <property type="entry name" value="Fe_dep_repressor"/>
</dbReference>
<dbReference type="SUPFAM" id="SSF47979">
    <property type="entry name" value="Iron-dependent repressor protein, dimerization domain"/>
    <property type="match status" value="1"/>
</dbReference>
<dbReference type="InterPro" id="IPR036388">
    <property type="entry name" value="WH-like_DNA-bd_sf"/>
</dbReference>
<dbReference type="InterPro" id="IPR022687">
    <property type="entry name" value="HTH_DTXR"/>
</dbReference>
<comment type="similarity">
    <text evidence="2">Belongs to the DtxR/MntR family.</text>
</comment>
<reference evidence="15" key="1">
    <citation type="journal article" date="2019" name="Int. J. Syst. Evol. Microbiol.">
        <title>The Global Catalogue of Microorganisms (GCM) 10K type strain sequencing project: providing services to taxonomists for standard genome sequencing and annotation.</title>
        <authorList>
            <consortium name="The Broad Institute Genomics Platform"/>
            <consortium name="The Broad Institute Genome Sequencing Center for Infectious Disease"/>
            <person name="Wu L."/>
            <person name="Ma J."/>
        </authorList>
    </citation>
    <scope>NUCLEOTIDE SEQUENCE [LARGE SCALE GENOMIC DNA]</scope>
    <source>
        <strain evidence="15">CGMCC 1.3685</strain>
    </source>
</reference>
<comment type="caution">
    <text evidence="14">The sequence shown here is derived from an EMBL/GenBank/DDBJ whole genome shotgun (WGS) entry which is preliminary data.</text>
</comment>
<keyword evidence="15" id="KW-1185">Reference proteome</keyword>
<dbReference type="Pfam" id="PF01325">
    <property type="entry name" value="Fe_dep_repress"/>
    <property type="match status" value="1"/>
</dbReference>
<evidence type="ECO:0000256" key="9">
    <source>
        <dbReference type="ARBA" id="ARBA00023159"/>
    </source>
</evidence>
<keyword evidence="10" id="KW-0804">Transcription</keyword>
<name>A0ABQ2D659_9MICC</name>
<keyword evidence="6" id="KW-0408">Iron</keyword>
<evidence type="ECO:0000256" key="3">
    <source>
        <dbReference type="ARBA" id="ARBA00011738"/>
    </source>
</evidence>
<protein>
    <recommendedName>
        <fullName evidence="12">Manganese transport regulator</fullName>
    </recommendedName>
</protein>
<dbReference type="Gene3D" id="1.10.60.10">
    <property type="entry name" value="Iron dependent repressor, metal binding and dimerisation domain"/>
    <property type="match status" value="1"/>
</dbReference>
<comment type="subcellular location">
    <subcellularLocation>
        <location evidence="1">Cytoplasm</location>
    </subcellularLocation>
</comment>
<keyword evidence="4" id="KW-0963">Cytoplasm</keyword>
<dbReference type="InterPro" id="IPR008988">
    <property type="entry name" value="Transcriptional_repressor_C"/>
</dbReference>
<proteinExistence type="inferred from homology"/>
<keyword evidence="5" id="KW-0678">Repressor</keyword>
<evidence type="ECO:0000259" key="13">
    <source>
        <dbReference type="PROSITE" id="PS50944"/>
    </source>
</evidence>
<comment type="subunit">
    <text evidence="3">Homodimer.</text>
</comment>